<keyword evidence="2" id="KW-1185">Reference proteome</keyword>
<accession>M0MQY7</accession>
<dbReference type="AlphaFoldDB" id="M0MQY7"/>
<proteinExistence type="predicted"/>
<organism evidence="1 2">
    <name type="scientific">Halococcus salifodinae DSM 8989</name>
    <dbReference type="NCBI Taxonomy" id="1227456"/>
    <lineage>
        <taxon>Archaea</taxon>
        <taxon>Methanobacteriati</taxon>
        <taxon>Methanobacteriota</taxon>
        <taxon>Stenosarchaea group</taxon>
        <taxon>Halobacteria</taxon>
        <taxon>Halobacteriales</taxon>
        <taxon>Halococcaceae</taxon>
        <taxon>Halococcus</taxon>
    </lineage>
</organism>
<name>M0MQY7_9EURY</name>
<evidence type="ECO:0000313" key="2">
    <source>
        <dbReference type="Proteomes" id="UP000011625"/>
    </source>
</evidence>
<comment type="caution">
    <text evidence="1">The sequence shown here is derived from an EMBL/GenBank/DDBJ whole genome shotgun (WGS) entry which is preliminary data.</text>
</comment>
<protein>
    <submittedName>
        <fullName evidence="1">Uncharacterized protein</fullName>
    </submittedName>
</protein>
<dbReference type="Proteomes" id="UP000011625">
    <property type="component" value="Unassembled WGS sequence"/>
</dbReference>
<gene>
    <name evidence="1" type="ORF">C450_20656</name>
</gene>
<sequence length="157" mass="18421">MWRKRLNRRITSYESRFAVWSIQNQIQKTSLKQAIFRCQLKALISQLTKTTDRMPSIESLEKSRKRLKKKISRQIASRPIQAISIPKSPLSVLGVNICYRFGRVQRLMENYPIVSMPPFAVLTVDTPAVFHSTSPIYRQTNTIQIPWQRNTEVKFRI</sequence>
<evidence type="ECO:0000313" key="1">
    <source>
        <dbReference type="EMBL" id="EMA47768.1"/>
    </source>
</evidence>
<reference evidence="1 2" key="1">
    <citation type="journal article" date="2014" name="PLoS Genet.">
        <title>Phylogenetically driven sequencing of extremely halophilic archaea reveals strategies for static and dynamic osmo-response.</title>
        <authorList>
            <person name="Becker E.A."/>
            <person name="Seitzer P.M."/>
            <person name="Tritt A."/>
            <person name="Larsen D."/>
            <person name="Krusor M."/>
            <person name="Yao A.I."/>
            <person name="Wu D."/>
            <person name="Madern D."/>
            <person name="Eisen J.A."/>
            <person name="Darling A.E."/>
            <person name="Facciotti M.T."/>
        </authorList>
    </citation>
    <scope>NUCLEOTIDE SEQUENCE [LARGE SCALE GENOMIC DNA]</scope>
    <source>
        <strain evidence="1 2">DSM 8989</strain>
    </source>
</reference>
<dbReference type="EMBL" id="AOME01000108">
    <property type="protein sequence ID" value="EMA47768.1"/>
    <property type="molecule type" value="Genomic_DNA"/>
</dbReference>